<name>A0A1E3PLT0_9ASCO</name>
<evidence type="ECO:0000313" key="6">
    <source>
        <dbReference type="EMBL" id="ODQ65787.1"/>
    </source>
</evidence>
<dbReference type="PANTHER" id="PTHR11071:SF561">
    <property type="entry name" value="PEPTIDYL-PROLYL CIS-TRANS ISOMERASE D-RELATED"/>
    <property type="match status" value="1"/>
</dbReference>
<protein>
    <recommendedName>
        <fullName evidence="4">Peptidyl-prolyl cis-trans isomerase</fullName>
        <shortName evidence="4">PPIase</shortName>
        <ecNumber evidence="4">5.2.1.8</ecNumber>
    </recommendedName>
</protein>
<dbReference type="EC" id="5.2.1.8" evidence="4"/>
<dbReference type="EMBL" id="KV454409">
    <property type="protein sequence ID" value="ODQ65787.1"/>
    <property type="molecule type" value="Genomic_DNA"/>
</dbReference>
<keyword evidence="7" id="KW-1185">Reference proteome</keyword>
<sequence length="177" mass="19976">MSETEEVRNPIVFFDISLGTKALGRIKMELYADKLPKTAENFRQFCTGEYKIDNVPQGYKGTKFHRVIKDFMIQGGDFIKHNGTGSQSIYGSTKFDDEGFFYKHEEFSLSMANSGANTNGCQFFICCTELPHLDDKHVVFGRVVEGQDLVRIIEYVPTGANDTPFPNEITITNCGEM</sequence>
<feature type="domain" description="PPIase cyclophilin-type" evidence="5">
    <location>
        <begin position="13"/>
        <end position="176"/>
    </location>
</feature>
<dbReference type="PROSITE" id="PS50072">
    <property type="entry name" value="CSA_PPIASE_2"/>
    <property type="match status" value="1"/>
</dbReference>
<dbReference type="GO" id="GO:0003755">
    <property type="term" value="F:peptidyl-prolyl cis-trans isomerase activity"/>
    <property type="evidence" value="ECO:0007669"/>
    <property type="project" value="UniProtKB-UniRule"/>
</dbReference>
<evidence type="ECO:0000256" key="4">
    <source>
        <dbReference type="RuleBase" id="RU363019"/>
    </source>
</evidence>
<gene>
    <name evidence="6" type="ORF">NADFUDRAFT_46415</name>
</gene>
<dbReference type="GO" id="GO:0016018">
    <property type="term" value="F:cyclosporin A binding"/>
    <property type="evidence" value="ECO:0007669"/>
    <property type="project" value="TreeGrafter"/>
</dbReference>
<accession>A0A1E3PLT0</accession>
<dbReference type="GO" id="GO:0005634">
    <property type="term" value="C:nucleus"/>
    <property type="evidence" value="ECO:0007669"/>
    <property type="project" value="EnsemblFungi"/>
</dbReference>
<dbReference type="InterPro" id="IPR020892">
    <property type="entry name" value="Cyclophilin-type_PPIase_CS"/>
</dbReference>
<dbReference type="PANTHER" id="PTHR11071">
    <property type="entry name" value="PEPTIDYL-PROLYL CIS-TRANS ISOMERASE"/>
    <property type="match status" value="1"/>
</dbReference>
<evidence type="ECO:0000259" key="5">
    <source>
        <dbReference type="PROSITE" id="PS50072"/>
    </source>
</evidence>
<dbReference type="InterPro" id="IPR024936">
    <property type="entry name" value="Cyclophilin-type_PPIase"/>
</dbReference>
<comment type="function">
    <text evidence="4">PPIases accelerate the folding of proteins. It catalyzes the cis-trans isomerization of proline imidic peptide bonds in oligopeptides.</text>
</comment>
<evidence type="ECO:0000256" key="1">
    <source>
        <dbReference type="ARBA" id="ARBA00000971"/>
    </source>
</evidence>
<evidence type="ECO:0000256" key="3">
    <source>
        <dbReference type="ARBA" id="ARBA00023235"/>
    </source>
</evidence>
<evidence type="ECO:0000313" key="7">
    <source>
        <dbReference type="Proteomes" id="UP000095009"/>
    </source>
</evidence>
<keyword evidence="3 4" id="KW-0413">Isomerase</keyword>
<dbReference type="AlphaFoldDB" id="A0A1E3PLT0"/>
<keyword evidence="2 4" id="KW-0697">Rotamase</keyword>
<dbReference type="OrthoDB" id="193499at2759"/>
<dbReference type="PRINTS" id="PR00153">
    <property type="entry name" value="CSAPPISMRASE"/>
</dbReference>
<evidence type="ECO:0000256" key="2">
    <source>
        <dbReference type="ARBA" id="ARBA00023110"/>
    </source>
</evidence>
<dbReference type="GO" id="GO:0006457">
    <property type="term" value="P:protein folding"/>
    <property type="evidence" value="ECO:0007669"/>
    <property type="project" value="InterPro"/>
</dbReference>
<dbReference type="Pfam" id="PF00160">
    <property type="entry name" value="Pro_isomerase"/>
    <property type="match status" value="1"/>
</dbReference>
<organism evidence="6 7">
    <name type="scientific">Nadsonia fulvescens var. elongata DSM 6958</name>
    <dbReference type="NCBI Taxonomy" id="857566"/>
    <lineage>
        <taxon>Eukaryota</taxon>
        <taxon>Fungi</taxon>
        <taxon>Dikarya</taxon>
        <taxon>Ascomycota</taxon>
        <taxon>Saccharomycotina</taxon>
        <taxon>Dipodascomycetes</taxon>
        <taxon>Dipodascales</taxon>
        <taxon>Dipodascales incertae sedis</taxon>
        <taxon>Nadsonia</taxon>
    </lineage>
</organism>
<dbReference type="InterPro" id="IPR029000">
    <property type="entry name" value="Cyclophilin-like_dom_sf"/>
</dbReference>
<dbReference type="PIRSF" id="PIRSF001467">
    <property type="entry name" value="Peptidylpro_ismrse"/>
    <property type="match status" value="1"/>
</dbReference>
<dbReference type="FunFam" id="2.40.100.10:FF:000025">
    <property type="entry name" value="Peptidyl-prolyl cis-trans isomerase CYP19-2"/>
    <property type="match status" value="1"/>
</dbReference>
<dbReference type="Proteomes" id="UP000095009">
    <property type="component" value="Unassembled WGS sequence"/>
</dbReference>
<dbReference type="Gene3D" id="2.40.100.10">
    <property type="entry name" value="Cyclophilin-like"/>
    <property type="match status" value="1"/>
</dbReference>
<dbReference type="SUPFAM" id="SSF50891">
    <property type="entry name" value="Cyclophilin-like"/>
    <property type="match status" value="1"/>
</dbReference>
<dbReference type="GO" id="GO:0005737">
    <property type="term" value="C:cytoplasm"/>
    <property type="evidence" value="ECO:0007669"/>
    <property type="project" value="TreeGrafter"/>
</dbReference>
<comment type="catalytic activity">
    <reaction evidence="1 4">
        <text>[protein]-peptidylproline (omega=180) = [protein]-peptidylproline (omega=0)</text>
        <dbReference type="Rhea" id="RHEA:16237"/>
        <dbReference type="Rhea" id="RHEA-COMP:10747"/>
        <dbReference type="Rhea" id="RHEA-COMP:10748"/>
        <dbReference type="ChEBI" id="CHEBI:83833"/>
        <dbReference type="ChEBI" id="CHEBI:83834"/>
        <dbReference type="EC" id="5.2.1.8"/>
    </reaction>
</comment>
<dbReference type="PROSITE" id="PS00170">
    <property type="entry name" value="CSA_PPIASE_1"/>
    <property type="match status" value="1"/>
</dbReference>
<proteinExistence type="inferred from homology"/>
<reference evidence="6 7" key="1">
    <citation type="journal article" date="2016" name="Proc. Natl. Acad. Sci. U.S.A.">
        <title>Comparative genomics of biotechnologically important yeasts.</title>
        <authorList>
            <person name="Riley R."/>
            <person name="Haridas S."/>
            <person name="Wolfe K.H."/>
            <person name="Lopes M.R."/>
            <person name="Hittinger C.T."/>
            <person name="Goeker M."/>
            <person name="Salamov A.A."/>
            <person name="Wisecaver J.H."/>
            <person name="Long T.M."/>
            <person name="Calvey C.H."/>
            <person name="Aerts A.L."/>
            <person name="Barry K.W."/>
            <person name="Choi C."/>
            <person name="Clum A."/>
            <person name="Coughlan A.Y."/>
            <person name="Deshpande S."/>
            <person name="Douglass A.P."/>
            <person name="Hanson S.J."/>
            <person name="Klenk H.-P."/>
            <person name="LaButti K.M."/>
            <person name="Lapidus A."/>
            <person name="Lindquist E.A."/>
            <person name="Lipzen A.M."/>
            <person name="Meier-Kolthoff J.P."/>
            <person name="Ohm R.A."/>
            <person name="Otillar R.P."/>
            <person name="Pangilinan J.L."/>
            <person name="Peng Y."/>
            <person name="Rokas A."/>
            <person name="Rosa C.A."/>
            <person name="Scheuner C."/>
            <person name="Sibirny A.A."/>
            <person name="Slot J.C."/>
            <person name="Stielow J.B."/>
            <person name="Sun H."/>
            <person name="Kurtzman C.P."/>
            <person name="Blackwell M."/>
            <person name="Grigoriev I.V."/>
            <person name="Jeffries T.W."/>
        </authorList>
    </citation>
    <scope>NUCLEOTIDE SEQUENCE [LARGE SCALE GENOMIC DNA]</scope>
    <source>
        <strain evidence="6 7">DSM 6958</strain>
    </source>
</reference>
<dbReference type="STRING" id="857566.A0A1E3PLT0"/>
<dbReference type="InterPro" id="IPR002130">
    <property type="entry name" value="Cyclophilin-type_PPIase_dom"/>
</dbReference>
<comment type="similarity">
    <text evidence="4">Belongs to the cyclophilin-type PPIase family.</text>
</comment>